<evidence type="ECO:0000313" key="1">
    <source>
        <dbReference type="EMBL" id="CAH0716385.1"/>
    </source>
</evidence>
<gene>
    <name evidence="1" type="ORF">BINO364_LOCUS3165</name>
</gene>
<name>A0A8J9Y7P1_9NEOP</name>
<organism evidence="1 2">
    <name type="scientific">Brenthis ino</name>
    <name type="common">lesser marbled fritillary</name>
    <dbReference type="NCBI Taxonomy" id="405034"/>
    <lineage>
        <taxon>Eukaryota</taxon>
        <taxon>Metazoa</taxon>
        <taxon>Ecdysozoa</taxon>
        <taxon>Arthropoda</taxon>
        <taxon>Hexapoda</taxon>
        <taxon>Insecta</taxon>
        <taxon>Pterygota</taxon>
        <taxon>Neoptera</taxon>
        <taxon>Endopterygota</taxon>
        <taxon>Lepidoptera</taxon>
        <taxon>Glossata</taxon>
        <taxon>Ditrysia</taxon>
        <taxon>Papilionoidea</taxon>
        <taxon>Nymphalidae</taxon>
        <taxon>Heliconiinae</taxon>
        <taxon>Argynnini</taxon>
        <taxon>Brenthis</taxon>
    </lineage>
</organism>
<dbReference type="EMBL" id="OV170231">
    <property type="protein sequence ID" value="CAH0716385.1"/>
    <property type="molecule type" value="Genomic_DNA"/>
</dbReference>
<feature type="non-terminal residue" evidence="1">
    <location>
        <position position="232"/>
    </location>
</feature>
<dbReference type="OrthoDB" id="7291444at2759"/>
<protein>
    <submittedName>
        <fullName evidence="1">Uncharacterized protein</fullName>
    </submittedName>
</protein>
<sequence>MSHPEYPQSNVAKFSGYQPDKYAIDDVSPTVRTDETLTSSRPPTLTQRTVAKFLQPLTRDLVEVPPRPTIDELPDAVIENMVKKDKAFWVDKPGANAYTLHDAYYNYGMTTEKILPPHQDVFPRSYQYDLDCVKYRRQNTCIGFKEGDKQALDVQCRSCTTDIGFKKVSSPIFETTQKRWRYYPDVTTTLPPEKIRNMMDEFGRPFKNEACNWYYQNYPSIKYDSIIRRFSK</sequence>
<proteinExistence type="predicted"/>
<dbReference type="AlphaFoldDB" id="A0A8J9Y7P1"/>
<keyword evidence="2" id="KW-1185">Reference proteome</keyword>
<accession>A0A8J9Y7P1</accession>
<dbReference type="Proteomes" id="UP000838878">
    <property type="component" value="Chromosome 11"/>
</dbReference>
<reference evidence="1" key="1">
    <citation type="submission" date="2021-12" db="EMBL/GenBank/DDBJ databases">
        <authorList>
            <person name="Martin H S."/>
        </authorList>
    </citation>
    <scope>NUCLEOTIDE SEQUENCE</scope>
</reference>
<evidence type="ECO:0000313" key="2">
    <source>
        <dbReference type="Proteomes" id="UP000838878"/>
    </source>
</evidence>